<proteinExistence type="predicted"/>
<protein>
    <submittedName>
        <fullName evidence="1">WGS project CCBQ000000000 data, contig 00106</fullName>
    </submittedName>
</protein>
<dbReference type="GO" id="GO:0000070">
    <property type="term" value="P:mitotic sister chromatid segregation"/>
    <property type="evidence" value="ECO:0007669"/>
    <property type="project" value="TreeGrafter"/>
</dbReference>
<name>A0A0A8L5L7_9SACH</name>
<dbReference type="AlphaFoldDB" id="A0A0A8L5L7"/>
<dbReference type="GO" id="GO:0034080">
    <property type="term" value="P:CENP-A containing chromatin assembly"/>
    <property type="evidence" value="ECO:0007669"/>
    <property type="project" value="TreeGrafter"/>
</dbReference>
<evidence type="ECO:0000313" key="2">
    <source>
        <dbReference type="Proteomes" id="UP000031516"/>
    </source>
</evidence>
<dbReference type="PANTHER" id="PTHR48208">
    <property type="entry name" value="CENTROMERE PROTEIN I"/>
    <property type="match status" value="1"/>
</dbReference>
<sequence>MTDMTSVDECISLFEKKANDFSERDIRRSVEFLHESATSSGLNSTDIVRLINNLCNTDIIGEETKEFIVTKCLVPSEFVDVKCITLVLSKLGIPTPLHPYKTVPSRRLQIALVKWVCHIYPWVRDASIFKDTFSMWFEYWGLDYLQHWISYILLWSFDDQHISKWRCKVLLNIGNNPGYKNSRSYAVYILSAFSTLESSHKDTISEYLRILNSNEKRVQSVAAFDYDKGYLLSLKQSLARNNIVDNMLFDEICRNYSDRNAYNKSDETSILPIEQLAKNWNHREIPYNFDTILNTESMIVWLGIAGCPKDDPRLLHLKKYINRNPDREALLMSVPFPLLHNVSDFNIGELIPCGDQDDHLFISSESEGLSKNIFLLCQLVFFACHTETSLHELSIYHTLLTKNALDSLLVMKSEAVLLFASLLLKVASLVSSPEHFLLVHALADQFTEQVLAINDSLLLSELCELFVNLKDHTDEIDFDKRIKSDVEKSIGYLIQYIWNHNSSNSESTLLPNIYWKSLSKSQYLTHTSFNPKFLYSLPNFGTMSFICQKLLSDNERKMGYHHFSGDFSESSLKRWITNNKLDIQWFPKITQFSDLRRLIVMMLFKDDRYNSISKFLFTYVKSLQNSI</sequence>
<reference evidence="1 2" key="1">
    <citation type="submission" date="2014-03" db="EMBL/GenBank/DDBJ databases">
        <title>The genome of Kluyveromyces dobzhanskii.</title>
        <authorList>
            <person name="Nystedt B."/>
            <person name="Astrom S."/>
        </authorList>
    </citation>
    <scope>NUCLEOTIDE SEQUENCE [LARGE SCALE GENOMIC DNA]</scope>
    <source>
        <strain evidence="1 2">CBS 2104</strain>
    </source>
</reference>
<comment type="caution">
    <text evidence="1">The sequence shown here is derived from an EMBL/GenBank/DDBJ whole genome shotgun (WGS) entry which is preliminary data.</text>
</comment>
<gene>
    <name evidence="1" type="ORF">KLDO_g2600</name>
</gene>
<dbReference type="CDD" id="cd22647">
    <property type="entry name" value="CTF3_NTD_HEAT"/>
    <property type="match status" value="1"/>
</dbReference>
<keyword evidence="2" id="KW-1185">Reference proteome</keyword>
<evidence type="ECO:0000313" key="1">
    <source>
        <dbReference type="EMBL" id="CDO94330.1"/>
    </source>
</evidence>
<dbReference type="GO" id="GO:0000939">
    <property type="term" value="C:inner kinetochore"/>
    <property type="evidence" value="ECO:0007669"/>
    <property type="project" value="TreeGrafter"/>
</dbReference>
<dbReference type="PANTHER" id="PTHR48208:SF2">
    <property type="entry name" value="CENTROMERE PROTEIN I"/>
    <property type="match status" value="1"/>
</dbReference>
<dbReference type="OrthoDB" id="6347512at2759"/>
<dbReference type="Proteomes" id="UP000031516">
    <property type="component" value="Unassembled WGS sequence"/>
</dbReference>
<organism evidence="1 2">
    <name type="scientific">Kluyveromyces dobzhanskii CBS 2104</name>
    <dbReference type="NCBI Taxonomy" id="1427455"/>
    <lineage>
        <taxon>Eukaryota</taxon>
        <taxon>Fungi</taxon>
        <taxon>Dikarya</taxon>
        <taxon>Ascomycota</taxon>
        <taxon>Saccharomycotina</taxon>
        <taxon>Saccharomycetes</taxon>
        <taxon>Saccharomycetales</taxon>
        <taxon>Saccharomycetaceae</taxon>
        <taxon>Kluyveromyces</taxon>
    </lineage>
</organism>
<dbReference type="EMBL" id="CCBQ010000037">
    <property type="protein sequence ID" value="CDO94330.1"/>
    <property type="molecule type" value="Genomic_DNA"/>
</dbReference>
<accession>A0A0A8L5L7</accession>